<name>A0A8K0R6F4_9PLEO</name>
<keyword evidence="1" id="KW-0732">Signal</keyword>
<feature type="signal peptide" evidence="1">
    <location>
        <begin position="1"/>
        <end position="16"/>
    </location>
</feature>
<dbReference type="AlphaFoldDB" id="A0A8K0R6F4"/>
<dbReference type="Proteomes" id="UP000813461">
    <property type="component" value="Unassembled WGS sequence"/>
</dbReference>
<gene>
    <name evidence="2" type="ORF">FB567DRAFT_621780</name>
</gene>
<accession>A0A8K0R6F4</accession>
<evidence type="ECO:0000256" key="1">
    <source>
        <dbReference type="SAM" id="SignalP"/>
    </source>
</evidence>
<keyword evidence="3" id="KW-1185">Reference proteome</keyword>
<reference evidence="2" key="1">
    <citation type="journal article" date="2021" name="Nat. Commun.">
        <title>Genetic determinants of endophytism in the Arabidopsis root mycobiome.</title>
        <authorList>
            <person name="Mesny F."/>
            <person name="Miyauchi S."/>
            <person name="Thiergart T."/>
            <person name="Pickel B."/>
            <person name="Atanasova L."/>
            <person name="Karlsson M."/>
            <person name="Huettel B."/>
            <person name="Barry K.W."/>
            <person name="Haridas S."/>
            <person name="Chen C."/>
            <person name="Bauer D."/>
            <person name="Andreopoulos W."/>
            <person name="Pangilinan J."/>
            <person name="LaButti K."/>
            <person name="Riley R."/>
            <person name="Lipzen A."/>
            <person name="Clum A."/>
            <person name="Drula E."/>
            <person name="Henrissat B."/>
            <person name="Kohler A."/>
            <person name="Grigoriev I.V."/>
            <person name="Martin F.M."/>
            <person name="Hacquard S."/>
        </authorList>
    </citation>
    <scope>NUCLEOTIDE SEQUENCE</scope>
    <source>
        <strain evidence="2">MPI-SDFR-AT-0120</strain>
    </source>
</reference>
<proteinExistence type="predicted"/>
<comment type="caution">
    <text evidence="2">The sequence shown here is derived from an EMBL/GenBank/DDBJ whole genome shotgun (WGS) entry which is preliminary data.</text>
</comment>
<evidence type="ECO:0000313" key="2">
    <source>
        <dbReference type="EMBL" id="KAH7087746.1"/>
    </source>
</evidence>
<sequence length="137" mass="14969">MQILTLTALFAAAVVARPSPSPTDTEDVQVSNAVVQRQSLTDKSIKSLTFTLTSNNLPLSCETEWETSILGTYNCNRSNYYFRILNADPVTLNLQDITGYWSVFVLRGDQSDTSCNQVGTAKATLMAGCAAWVMFDG</sequence>
<evidence type="ECO:0000313" key="3">
    <source>
        <dbReference type="Proteomes" id="UP000813461"/>
    </source>
</evidence>
<dbReference type="EMBL" id="JAGMVJ010000009">
    <property type="protein sequence ID" value="KAH7087746.1"/>
    <property type="molecule type" value="Genomic_DNA"/>
</dbReference>
<feature type="chain" id="PRO_5035422454" description="AA1-like domain-containing protein" evidence="1">
    <location>
        <begin position="17"/>
        <end position="137"/>
    </location>
</feature>
<evidence type="ECO:0008006" key="4">
    <source>
        <dbReference type="Google" id="ProtNLM"/>
    </source>
</evidence>
<organism evidence="2 3">
    <name type="scientific">Paraphoma chrysanthemicola</name>
    <dbReference type="NCBI Taxonomy" id="798071"/>
    <lineage>
        <taxon>Eukaryota</taxon>
        <taxon>Fungi</taxon>
        <taxon>Dikarya</taxon>
        <taxon>Ascomycota</taxon>
        <taxon>Pezizomycotina</taxon>
        <taxon>Dothideomycetes</taxon>
        <taxon>Pleosporomycetidae</taxon>
        <taxon>Pleosporales</taxon>
        <taxon>Pleosporineae</taxon>
        <taxon>Phaeosphaeriaceae</taxon>
        <taxon>Paraphoma</taxon>
    </lineage>
</organism>
<protein>
    <recommendedName>
        <fullName evidence="4">AA1-like domain-containing protein</fullName>
    </recommendedName>
</protein>